<evidence type="ECO:0000256" key="4">
    <source>
        <dbReference type="SAM" id="Coils"/>
    </source>
</evidence>
<dbReference type="InterPro" id="IPR008983">
    <property type="entry name" value="Tumour_necrosis_fac-like_dom"/>
</dbReference>
<evidence type="ECO:0000313" key="7">
    <source>
        <dbReference type="EMBL" id="CAG2227231.1"/>
    </source>
</evidence>
<keyword evidence="4" id="KW-0175">Coiled coil</keyword>
<name>A0A8S3T5Z5_MYTED</name>
<dbReference type="Gene3D" id="2.60.120.40">
    <property type="match status" value="1"/>
</dbReference>
<dbReference type="Proteomes" id="UP000683360">
    <property type="component" value="Unassembled WGS sequence"/>
</dbReference>
<dbReference type="InterPro" id="IPR001073">
    <property type="entry name" value="C1q_dom"/>
</dbReference>
<keyword evidence="3 5" id="KW-0732">Signal</keyword>
<evidence type="ECO:0000256" key="5">
    <source>
        <dbReference type="SAM" id="SignalP"/>
    </source>
</evidence>
<evidence type="ECO:0000256" key="2">
    <source>
        <dbReference type="ARBA" id="ARBA00022525"/>
    </source>
</evidence>
<organism evidence="7 8">
    <name type="scientific">Mytilus edulis</name>
    <name type="common">Blue mussel</name>
    <dbReference type="NCBI Taxonomy" id="6550"/>
    <lineage>
        <taxon>Eukaryota</taxon>
        <taxon>Metazoa</taxon>
        <taxon>Spiralia</taxon>
        <taxon>Lophotrochozoa</taxon>
        <taxon>Mollusca</taxon>
        <taxon>Bivalvia</taxon>
        <taxon>Autobranchia</taxon>
        <taxon>Pteriomorphia</taxon>
        <taxon>Mytilida</taxon>
        <taxon>Mytiloidea</taxon>
        <taxon>Mytilidae</taxon>
        <taxon>Mytilinae</taxon>
        <taxon>Mytilus</taxon>
    </lineage>
</organism>
<dbReference type="AlphaFoldDB" id="A0A8S3T5Z5"/>
<evidence type="ECO:0000313" key="8">
    <source>
        <dbReference type="Proteomes" id="UP000683360"/>
    </source>
</evidence>
<dbReference type="PRINTS" id="PR00007">
    <property type="entry name" value="COMPLEMNTC1Q"/>
</dbReference>
<dbReference type="OrthoDB" id="6150994at2759"/>
<feature type="chain" id="PRO_5035917916" evidence="5">
    <location>
        <begin position="20"/>
        <end position="298"/>
    </location>
</feature>
<accession>A0A8S3T5Z5</accession>
<protein>
    <submittedName>
        <fullName evidence="7">C1QL</fullName>
    </submittedName>
</protein>
<comment type="caution">
    <text evidence="7">The sequence shown here is derived from an EMBL/GenBank/DDBJ whole genome shotgun (WGS) entry which is preliminary data.</text>
</comment>
<dbReference type="PANTHER" id="PTHR22923:SF116">
    <property type="entry name" value="C1Q DOMAIN-CONTAINING PROTEIN"/>
    <property type="match status" value="1"/>
</dbReference>
<keyword evidence="2" id="KW-0964">Secreted</keyword>
<dbReference type="InterPro" id="IPR050822">
    <property type="entry name" value="Cerebellin_Synaptic_Org"/>
</dbReference>
<keyword evidence="8" id="KW-1185">Reference proteome</keyword>
<feature type="signal peptide" evidence="5">
    <location>
        <begin position="1"/>
        <end position="19"/>
    </location>
</feature>
<dbReference type="SUPFAM" id="SSF49842">
    <property type="entry name" value="TNF-like"/>
    <property type="match status" value="1"/>
</dbReference>
<dbReference type="PANTHER" id="PTHR22923">
    <property type="entry name" value="CEREBELLIN-RELATED"/>
    <property type="match status" value="1"/>
</dbReference>
<feature type="coiled-coil region" evidence="4">
    <location>
        <begin position="25"/>
        <end position="73"/>
    </location>
</feature>
<comment type="subcellular location">
    <subcellularLocation>
        <location evidence="1">Secreted</location>
    </subcellularLocation>
</comment>
<dbReference type="Pfam" id="PF00386">
    <property type="entry name" value="C1q"/>
    <property type="match status" value="1"/>
</dbReference>
<evidence type="ECO:0000256" key="1">
    <source>
        <dbReference type="ARBA" id="ARBA00004613"/>
    </source>
</evidence>
<dbReference type="PROSITE" id="PS50871">
    <property type="entry name" value="C1Q"/>
    <property type="match status" value="1"/>
</dbReference>
<sequence>MVAYIILVILGIYFQYSIGTPTSDADDIAQQMSILRRQFEHLNQDLIQVNQKLDSTSEQNVNLMKKMNALEKDNTKLRLVVHSTSKTNSELLDRVHALEEENYVIKKTVYNFRHPDWNFDTLNGKAKTPTKEVFLQQENDTPLTNNYIEFDFNTNILSTVTTSIPTISKVAFSVALTGGLVLLGTHQVIEYNKVYTNIGNSYDVRHGHFIVPSTGMFLLSFTVMTATDIQAYIQMVKNGVEISSVYCSSNRNDMDSQTTVHLLQKGDVVWIRHADGGTPTLNGNDPYNTFTGVLLYDV</sequence>
<dbReference type="GO" id="GO:0005576">
    <property type="term" value="C:extracellular region"/>
    <property type="evidence" value="ECO:0007669"/>
    <property type="project" value="UniProtKB-SubCell"/>
</dbReference>
<evidence type="ECO:0000259" key="6">
    <source>
        <dbReference type="PROSITE" id="PS50871"/>
    </source>
</evidence>
<gene>
    <name evidence="7" type="ORF">MEDL_40253</name>
</gene>
<dbReference type="SMART" id="SM00110">
    <property type="entry name" value="C1Q"/>
    <property type="match status" value="1"/>
</dbReference>
<feature type="domain" description="C1q" evidence="6">
    <location>
        <begin position="165"/>
        <end position="298"/>
    </location>
</feature>
<dbReference type="EMBL" id="CAJPWZ010001956">
    <property type="protein sequence ID" value="CAG2227231.1"/>
    <property type="molecule type" value="Genomic_DNA"/>
</dbReference>
<reference evidence="7" key="1">
    <citation type="submission" date="2021-03" db="EMBL/GenBank/DDBJ databases">
        <authorList>
            <person name="Bekaert M."/>
        </authorList>
    </citation>
    <scope>NUCLEOTIDE SEQUENCE</scope>
</reference>
<evidence type="ECO:0000256" key="3">
    <source>
        <dbReference type="ARBA" id="ARBA00022729"/>
    </source>
</evidence>
<proteinExistence type="predicted"/>